<comment type="caution">
    <text evidence="1">The sequence shown here is derived from an EMBL/GenBank/DDBJ whole genome shotgun (WGS) entry which is preliminary data.</text>
</comment>
<protein>
    <submittedName>
        <fullName evidence="1">Uncharacterized protein</fullName>
    </submittedName>
</protein>
<organism evidence="1 2">
    <name type="scientific">Rhodocollybia butyracea</name>
    <dbReference type="NCBI Taxonomy" id="206335"/>
    <lineage>
        <taxon>Eukaryota</taxon>
        <taxon>Fungi</taxon>
        <taxon>Dikarya</taxon>
        <taxon>Basidiomycota</taxon>
        <taxon>Agaricomycotina</taxon>
        <taxon>Agaricomycetes</taxon>
        <taxon>Agaricomycetidae</taxon>
        <taxon>Agaricales</taxon>
        <taxon>Marasmiineae</taxon>
        <taxon>Omphalotaceae</taxon>
        <taxon>Rhodocollybia</taxon>
    </lineage>
</organism>
<dbReference type="EMBL" id="JADNRY010000130">
    <property type="protein sequence ID" value="KAF9064129.1"/>
    <property type="molecule type" value="Genomic_DNA"/>
</dbReference>
<evidence type="ECO:0000313" key="2">
    <source>
        <dbReference type="Proteomes" id="UP000772434"/>
    </source>
</evidence>
<reference evidence="1" key="1">
    <citation type="submission" date="2020-11" db="EMBL/GenBank/DDBJ databases">
        <authorList>
            <consortium name="DOE Joint Genome Institute"/>
            <person name="Ahrendt S."/>
            <person name="Riley R."/>
            <person name="Andreopoulos W."/>
            <person name="Labutti K."/>
            <person name="Pangilinan J."/>
            <person name="Ruiz-Duenas F.J."/>
            <person name="Barrasa J.M."/>
            <person name="Sanchez-Garcia M."/>
            <person name="Camarero S."/>
            <person name="Miyauchi S."/>
            <person name="Serrano A."/>
            <person name="Linde D."/>
            <person name="Babiker R."/>
            <person name="Drula E."/>
            <person name="Ayuso-Fernandez I."/>
            <person name="Pacheco R."/>
            <person name="Padilla G."/>
            <person name="Ferreira P."/>
            <person name="Barriuso J."/>
            <person name="Kellner H."/>
            <person name="Castanera R."/>
            <person name="Alfaro M."/>
            <person name="Ramirez L."/>
            <person name="Pisabarro A.G."/>
            <person name="Kuo A."/>
            <person name="Tritt A."/>
            <person name="Lipzen A."/>
            <person name="He G."/>
            <person name="Yan M."/>
            <person name="Ng V."/>
            <person name="Cullen D."/>
            <person name="Martin F."/>
            <person name="Rosso M.-N."/>
            <person name="Henrissat B."/>
            <person name="Hibbett D."/>
            <person name="Martinez A.T."/>
            <person name="Grigoriev I.V."/>
        </authorList>
    </citation>
    <scope>NUCLEOTIDE SEQUENCE</scope>
    <source>
        <strain evidence="1">AH 40177</strain>
    </source>
</reference>
<evidence type="ECO:0000313" key="1">
    <source>
        <dbReference type="EMBL" id="KAF9064129.1"/>
    </source>
</evidence>
<accession>A0A9P5U340</accession>
<gene>
    <name evidence="1" type="ORF">BDP27DRAFT_1299179</name>
</gene>
<keyword evidence="2" id="KW-1185">Reference proteome</keyword>
<proteinExistence type="predicted"/>
<dbReference type="OrthoDB" id="3268409at2759"/>
<sequence>MKKKGYGPLVPCTTVQNCTSVKVNCGLEDLPNLTPRCLLGNDTARFFLQSELQHLQNPAFSDLHPSLGNLDHLQVYICRAILTIHPHGTGWEGLLNVLNTLNSNACLCVSRASSFENRTGFYMIGVQQVYSPCLGVSPFSQTR</sequence>
<name>A0A9P5U340_9AGAR</name>
<dbReference type="AlphaFoldDB" id="A0A9P5U340"/>
<dbReference type="Proteomes" id="UP000772434">
    <property type="component" value="Unassembled WGS sequence"/>
</dbReference>